<accession>A0A1I1P6D5</accession>
<name>A0A1I1P6D5_9FLAO</name>
<evidence type="ECO:0000259" key="1">
    <source>
        <dbReference type="SMART" id="SM00974"/>
    </source>
</evidence>
<dbReference type="OrthoDB" id="792524at2"/>
<dbReference type="InterPro" id="IPR018306">
    <property type="entry name" value="Phage_T5_Orf172_DNA-bd"/>
</dbReference>
<dbReference type="Pfam" id="PF13455">
    <property type="entry name" value="MUG113"/>
    <property type="match status" value="1"/>
</dbReference>
<evidence type="ECO:0000313" key="3">
    <source>
        <dbReference type="Proteomes" id="UP000199439"/>
    </source>
</evidence>
<dbReference type="AlphaFoldDB" id="A0A1I1P6D5"/>
<reference evidence="3" key="1">
    <citation type="submission" date="2016-10" db="EMBL/GenBank/DDBJ databases">
        <authorList>
            <person name="Varghese N."/>
            <person name="Submissions S."/>
        </authorList>
    </citation>
    <scope>NUCLEOTIDE SEQUENCE [LARGE SCALE GENOMIC DNA]</scope>
    <source>
        <strain evidence="3">DSM 25730</strain>
    </source>
</reference>
<protein>
    <submittedName>
        <fullName evidence="2">T5orf172 domain-containing protein</fullName>
    </submittedName>
</protein>
<sequence>MCFRDMNSERYFIIGCSQFEKMQNSIQKFITKNCHYLSEKDIFQMSESDNGPINNVLTGLNKHCYGIWLLDDKTDNNYILFYINKRTELSGLVCRFKINEKKRNDFALGFAKVINQEYPKDTDLIETFNTFQNHTRTMLEKLNRFTYGNEIADKNGTLIVKNKVGIDYVPFVNKKEAFKHIFSTDNESVSIENGNKIYLMFNPRNGYTKIGRSIKPKVREKTLQGEDPETEIIAMWNSPKSTEKDLHNEFNEKRIRGEWFNLGISDLLKIKEKMK</sequence>
<gene>
    <name evidence="2" type="ORF">SAMN04487987_10364</name>
</gene>
<dbReference type="EMBL" id="FOMI01000003">
    <property type="protein sequence ID" value="SFD03218.1"/>
    <property type="molecule type" value="Genomic_DNA"/>
</dbReference>
<organism evidence="2 3">
    <name type="scientific">Algibacter pectinivorans</name>
    <dbReference type="NCBI Taxonomy" id="870482"/>
    <lineage>
        <taxon>Bacteria</taxon>
        <taxon>Pseudomonadati</taxon>
        <taxon>Bacteroidota</taxon>
        <taxon>Flavobacteriia</taxon>
        <taxon>Flavobacteriales</taxon>
        <taxon>Flavobacteriaceae</taxon>
        <taxon>Algibacter</taxon>
    </lineage>
</organism>
<proteinExistence type="predicted"/>
<dbReference type="SMART" id="SM00974">
    <property type="entry name" value="T5orf172"/>
    <property type="match status" value="1"/>
</dbReference>
<evidence type="ECO:0000313" key="2">
    <source>
        <dbReference type="EMBL" id="SFD03218.1"/>
    </source>
</evidence>
<dbReference type="Proteomes" id="UP000199439">
    <property type="component" value="Unassembled WGS sequence"/>
</dbReference>
<dbReference type="STRING" id="870482.SAMN04487987_10364"/>
<keyword evidence="3" id="KW-1185">Reference proteome</keyword>
<feature type="domain" description="Bacteriophage T5 Orf172 DNA-binding" evidence="1">
    <location>
        <begin position="202"/>
        <end position="274"/>
    </location>
</feature>